<dbReference type="GO" id="GO:0004190">
    <property type="term" value="F:aspartic-type endopeptidase activity"/>
    <property type="evidence" value="ECO:0007669"/>
    <property type="project" value="InterPro"/>
</dbReference>
<dbReference type="VEuPathDB" id="VectorBase:LLOJ009122"/>
<dbReference type="InterPro" id="IPR005312">
    <property type="entry name" value="DUF1759"/>
</dbReference>
<dbReference type="Gene3D" id="2.40.70.10">
    <property type="entry name" value="Acid Proteases"/>
    <property type="match status" value="1"/>
</dbReference>
<organism evidence="4 5">
    <name type="scientific">Lutzomyia longipalpis</name>
    <name type="common">Sand fly</name>
    <dbReference type="NCBI Taxonomy" id="7200"/>
    <lineage>
        <taxon>Eukaryota</taxon>
        <taxon>Metazoa</taxon>
        <taxon>Ecdysozoa</taxon>
        <taxon>Arthropoda</taxon>
        <taxon>Hexapoda</taxon>
        <taxon>Insecta</taxon>
        <taxon>Pterygota</taxon>
        <taxon>Neoptera</taxon>
        <taxon>Endopterygota</taxon>
        <taxon>Diptera</taxon>
        <taxon>Nematocera</taxon>
        <taxon>Psychodoidea</taxon>
        <taxon>Psychodidae</taxon>
        <taxon>Lutzomyia</taxon>
        <taxon>Lutzomyia</taxon>
    </lineage>
</organism>
<keyword evidence="1" id="KW-0378">Hydrolase</keyword>
<dbReference type="VEuPathDB" id="VectorBase:LLONM1_002829"/>
<proteinExistence type="predicted"/>
<dbReference type="VEuPathDB" id="VectorBase:LLONM1_009478"/>
<dbReference type="PANTHER" id="PTHR22954">
    <property type="entry name" value="RETROVIRAL PROTEASE-RELATED"/>
    <property type="match status" value="1"/>
</dbReference>
<evidence type="ECO:0000313" key="4">
    <source>
        <dbReference type="EnsemblMetazoa" id="LLOJ009122-PA"/>
    </source>
</evidence>
<dbReference type="InterPro" id="IPR021109">
    <property type="entry name" value="Peptidase_aspartic_dom_sf"/>
</dbReference>
<keyword evidence="5" id="KW-1185">Reference proteome</keyword>
<feature type="domain" description="Peptidase A2" evidence="3">
    <location>
        <begin position="464"/>
        <end position="501"/>
    </location>
</feature>
<dbReference type="CDD" id="cd00303">
    <property type="entry name" value="retropepsin_like"/>
    <property type="match status" value="1"/>
</dbReference>
<dbReference type="EMBL" id="AJWK01031201">
    <property type="status" value="NOT_ANNOTATED_CDS"/>
    <property type="molecule type" value="Genomic_DNA"/>
</dbReference>
<keyword evidence="2" id="KW-0175">Coiled coil</keyword>
<evidence type="ECO:0000259" key="3">
    <source>
        <dbReference type="PROSITE" id="PS50175"/>
    </source>
</evidence>
<dbReference type="GO" id="GO:0006508">
    <property type="term" value="P:proteolysis"/>
    <property type="evidence" value="ECO:0007669"/>
    <property type="project" value="InterPro"/>
</dbReference>
<evidence type="ECO:0000256" key="2">
    <source>
        <dbReference type="SAM" id="Coils"/>
    </source>
</evidence>
<dbReference type="Proteomes" id="UP000092461">
    <property type="component" value="Unassembled WGS sequence"/>
</dbReference>
<evidence type="ECO:0000256" key="1">
    <source>
        <dbReference type="ARBA" id="ARBA00022801"/>
    </source>
</evidence>
<dbReference type="Pfam" id="PF03564">
    <property type="entry name" value="DUF1759"/>
    <property type="match status" value="1"/>
</dbReference>
<dbReference type="EnsemblMetazoa" id="LLOJ009122-RA">
    <property type="protein sequence ID" value="LLOJ009122-PA"/>
    <property type="gene ID" value="LLOJ009122"/>
</dbReference>
<reference evidence="4" key="1">
    <citation type="submission" date="2020-05" db="UniProtKB">
        <authorList>
            <consortium name="EnsemblMetazoa"/>
        </authorList>
    </citation>
    <scope>IDENTIFICATION</scope>
    <source>
        <strain evidence="4">Jacobina</strain>
    </source>
</reference>
<dbReference type="AlphaFoldDB" id="A0A1B0CVT7"/>
<name>A0A1B0CVT7_LUTLO</name>
<protein>
    <recommendedName>
        <fullName evidence="3">Peptidase A2 domain-containing protein</fullName>
    </recommendedName>
</protein>
<accession>A0A1B0CVT7</accession>
<evidence type="ECO:0000313" key="5">
    <source>
        <dbReference type="Proteomes" id="UP000092461"/>
    </source>
</evidence>
<dbReference type="PROSITE" id="PS50175">
    <property type="entry name" value="ASP_PROT_RETROV"/>
    <property type="match status" value="1"/>
</dbReference>
<dbReference type="PANTHER" id="PTHR22954:SF3">
    <property type="entry name" value="PROTEIN CBG08539"/>
    <property type="match status" value="1"/>
</dbReference>
<dbReference type="InterPro" id="IPR001995">
    <property type="entry name" value="Peptidase_A2_cat"/>
</dbReference>
<sequence length="577" mass="65480">MSEVRRAAVNSRSGYKAKATRVKKVVERYTNDASLFELPTAFPEIEHNLNLLPELRMNLERIQDTIVRLTEDQDEVEEELENFLIFMESLDECEQSLIDLRKRAKGALKTENPTTGYMEVLTNTMKEIHFETEVERQVVEERHKADRESKQRKFETAFQVLATGNNFFEGSAREHPTSNVKLSPLTVPEFDGQYSAWMGFKDLFTTVVDKNQTLNDCQKLYYLHSFLKGEAKAVVEHLPLTSANYVIAWNLLVDRYDNPMSIAMSHIRKFMNVPRLSEPTPEAIRKTQTAMSSAVQAIDALGMKQRDIWLISFALERLDDETIRLWSRVSYNTTPTWKEFNEFLVERYKTMEIATAGNQLTIRRKAEMNTNKHIVASNWSSNVAQGSSSTSTNQIKSELEEIENAIFINLATIDTATISDNSECNLTSTTTSGSSLRNTVTASHILLATAVIRVQDAQGDTVQCRALLDCGAQANIITEKLCQRLKLPKRKTNCRLKGIGSPQVLSQHQVSVAYGPWGFNSWTTINCFVQPTLLNCSPQSKSNLKQFQFHPTLSWRTLNGTFLKQSTFYLGDNCSGM</sequence>
<feature type="coiled-coil region" evidence="2">
    <location>
        <begin position="52"/>
        <end position="79"/>
    </location>
</feature>